<evidence type="ECO:0000313" key="3">
    <source>
        <dbReference type="Proteomes" id="UP001155500"/>
    </source>
</evidence>
<dbReference type="PANTHER" id="PTHR31435:SF9">
    <property type="entry name" value="PROTEIN NATD1"/>
    <property type="match status" value="1"/>
</dbReference>
<dbReference type="PANTHER" id="PTHR31435">
    <property type="entry name" value="PROTEIN NATD1"/>
    <property type="match status" value="1"/>
</dbReference>
<proteinExistence type="predicted"/>
<organism evidence="2 3">
    <name type="scientific">Volucribacter amazonae</name>
    <dbReference type="NCBI Taxonomy" id="256731"/>
    <lineage>
        <taxon>Bacteria</taxon>
        <taxon>Pseudomonadati</taxon>
        <taxon>Pseudomonadota</taxon>
        <taxon>Gammaproteobacteria</taxon>
        <taxon>Pasteurellales</taxon>
        <taxon>Pasteurellaceae</taxon>
        <taxon>Volucribacter</taxon>
    </lineage>
</organism>
<dbReference type="InterPro" id="IPR031165">
    <property type="entry name" value="GNAT_YJDJ"/>
</dbReference>
<dbReference type="AlphaFoldDB" id="A0A9X4SL73"/>
<dbReference type="SUPFAM" id="SSF55729">
    <property type="entry name" value="Acyl-CoA N-acyltransferases (Nat)"/>
    <property type="match status" value="1"/>
</dbReference>
<dbReference type="RefSeq" id="WP_279573224.1">
    <property type="nucleotide sequence ID" value="NZ_LWID01000001.1"/>
</dbReference>
<reference evidence="2" key="1">
    <citation type="submission" date="2016-03" db="EMBL/GenBank/DDBJ databases">
        <title>Co-evolution between Pasteurellaceae and their hosts.</title>
        <authorList>
            <person name="Hansen M.J."/>
            <person name="Bojesen A.M."/>
            <person name="Planet P."/>
        </authorList>
    </citation>
    <scope>NUCLEOTIDE SEQUENCE</scope>
    <source>
        <strain evidence="2">146/S8/89</strain>
    </source>
</reference>
<evidence type="ECO:0000259" key="1">
    <source>
        <dbReference type="PROSITE" id="PS51729"/>
    </source>
</evidence>
<dbReference type="InterPro" id="IPR016181">
    <property type="entry name" value="Acyl_CoA_acyltransferase"/>
</dbReference>
<dbReference type="Pfam" id="PF14542">
    <property type="entry name" value="Acetyltransf_CG"/>
    <property type="match status" value="1"/>
</dbReference>
<protein>
    <submittedName>
        <fullName evidence="2">Acetyltransferase</fullName>
    </submittedName>
</protein>
<gene>
    <name evidence="2" type="ORF">A6A20_09560</name>
</gene>
<dbReference type="PROSITE" id="PS51729">
    <property type="entry name" value="GNAT_YJDJ"/>
    <property type="match status" value="1"/>
</dbReference>
<dbReference type="EMBL" id="LWID01000001">
    <property type="protein sequence ID" value="MDG6895859.1"/>
    <property type="molecule type" value="Genomic_DNA"/>
</dbReference>
<keyword evidence="3" id="KW-1185">Reference proteome</keyword>
<feature type="domain" description="N-acetyltransferase" evidence="1">
    <location>
        <begin position="6"/>
        <end position="87"/>
    </location>
</feature>
<comment type="caution">
    <text evidence="2">The sequence shown here is derived from an EMBL/GenBank/DDBJ whole genome shotgun (WGS) entry which is preliminary data.</text>
</comment>
<sequence length="87" mass="10210">MQIQHQDNQQQGEFFICDETGQKIAYLTYQYLRSDCINADRTFVDECLRGQGVAHQLFLALMDFVQQKQLTLRTSCAYIEQKVRSKI</sequence>
<dbReference type="InterPro" id="IPR045057">
    <property type="entry name" value="Gcn5-rel_NAT"/>
</dbReference>
<dbReference type="Proteomes" id="UP001155500">
    <property type="component" value="Unassembled WGS sequence"/>
</dbReference>
<name>A0A9X4SL73_9PAST</name>
<accession>A0A9X4SL73</accession>
<dbReference type="Gene3D" id="3.40.630.30">
    <property type="match status" value="1"/>
</dbReference>
<evidence type="ECO:0000313" key="2">
    <source>
        <dbReference type="EMBL" id="MDG6895859.1"/>
    </source>
</evidence>